<keyword evidence="2" id="KW-1133">Transmembrane helix</keyword>
<evidence type="ECO:0000313" key="3">
    <source>
        <dbReference type="EMBL" id="GIH75693.1"/>
    </source>
</evidence>
<keyword evidence="2" id="KW-0472">Membrane</keyword>
<gene>
    <name evidence="3" type="ORF">Plo01_21220</name>
</gene>
<keyword evidence="2" id="KW-0812">Transmembrane</keyword>
<comment type="caution">
    <text evidence="3">The sequence shown here is derived from an EMBL/GenBank/DDBJ whole genome shotgun (WGS) entry which is preliminary data.</text>
</comment>
<dbReference type="AlphaFoldDB" id="A0A8J3W4S2"/>
<sequence length="192" mass="19382">MRTHRGFSGRRERGAPAGERTPPTGDGAPVGRRTLLAAGDAPVGRRALLAAGGWLTAAVLTTLAGIWAVSLIGGDIAGQAVRSMTPEEVERILATASAAPVAAPPSAATPYGAAGNFSYAEGSVTAACDADRALLLSWTPAPGYGVDEVERGPAATASVVFESDDRTAVISLVCRAGTPSAAIRSVTEPDED</sequence>
<evidence type="ECO:0000313" key="4">
    <source>
        <dbReference type="Proteomes" id="UP000616724"/>
    </source>
</evidence>
<accession>A0A8J3W4S2</accession>
<evidence type="ECO:0008006" key="5">
    <source>
        <dbReference type="Google" id="ProtNLM"/>
    </source>
</evidence>
<reference evidence="3 4" key="1">
    <citation type="submission" date="2021-01" db="EMBL/GenBank/DDBJ databases">
        <title>Whole genome shotgun sequence of Planobispora longispora NBRC 13918.</title>
        <authorList>
            <person name="Komaki H."/>
            <person name="Tamura T."/>
        </authorList>
    </citation>
    <scope>NUCLEOTIDE SEQUENCE [LARGE SCALE GENOMIC DNA]</scope>
    <source>
        <strain evidence="3 4">NBRC 13918</strain>
    </source>
</reference>
<feature type="region of interest" description="Disordered" evidence="1">
    <location>
        <begin position="1"/>
        <end position="31"/>
    </location>
</feature>
<evidence type="ECO:0000256" key="1">
    <source>
        <dbReference type="SAM" id="MobiDB-lite"/>
    </source>
</evidence>
<feature type="transmembrane region" description="Helical" evidence="2">
    <location>
        <begin position="47"/>
        <end position="69"/>
    </location>
</feature>
<organism evidence="3 4">
    <name type="scientific">Planobispora longispora</name>
    <dbReference type="NCBI Taxonomy" id="28887"/>
    <lineage>
        <taxon>Bacteria</taxon>
        <taxon>Bacillati</taxon>
        <taxon>Actinomycetota</taxon>
        <taxon>Actinomycetes</taxon>
        <taxon>Streptosporangiales</taxon>
        <taxon>Streptosporangiaceae</taxon>
        <taxon>Planobispora</taxon>
    </lineage>
</organism>
<keyword evidence="4" id="KW-1185">Reference proteome</keyword>
<protein>
    <recommendedName>
        <fullName evidence="5">Septum formation initiator</fullName>
    </recommendedName>
</protein>
<proteinExistence type="predicted"/>
<dbReference type="RefSeq" id="WP_239316126.1">
    <property type="nucleotide sequence ID" value="NZ_BOOH01000017.1"/>
</dbReference>
<dbReference type="EMBL" id="BOOH01000017">
    <property type="protein sequence ID" value="GIH75693.1"/>
    <property type="molecule type" value="Genomic_DNA"/>
</dbReference>
<evidence type="ECO:0000256" key="2">
    <source>
        <dbReference type="SAM" id="Phobius"/>
    </source>
</evidence>
<dbReference type="Proteomes" id="UP000616724">
    <property type="component" value="Unassembled WGS sequence"/>
</dbReference>
<name>A0A8J3W4S2_9ACTN</name>